<evidence type="ECO:0000313" key="3">
    <source>
        <dbReference type="Proteomes" id="UP001589703"/>
    </source>
</evidence>
<dbReference type="EMBL" id="JBHMAR010000016">
    <property type="protein sequence ID" value="MFB9736512.1"/>
    <property type="molecule type" value="Genomic_DNA"/>
</dbReference>
<dbReference type="Proteomes" id="UP001589703">
    <property type="component" value="Unassembled WGS sequence"/>
</dbReference>
<protein>
    <recommendedName>
        <fullName evidence="1">DUF7848 domain-containing protein</fullName>
    </recommendedName>
</protein>
<dbReference type="Pfam" id="PF25232">
    <property type="entry name" value="DUF7848"/>
    <property type="match status" value="1"/>
</dbReference>
<sequence length="138" mass="15613">MEEQTVREIPPPVPYAGCEECTSLALLRHEARQCGDGTTETDANVLMRRHQARAHRVGFQRLFRYVPYLIVQDASAEPEYEACCVSGDGADCGAGSGRFADPAPVEEWQRRHTQETRHARYRRTFADYAVLERVTPDS</sequence>
<comment type="caution">
    <text evidence="2">The sequence shown here is derived from an EMBL/GenBank/DDBJ whole genome shotgun (WGS) entry which is preliminary data.</text>
</comment>
<proteinExistence type="predicted"/>
<organism evidence="2 3">
    <name type="scientific">Streptomyces thermocoprophilus</name>
    <dbReference type="NCBI Taxonomy" id="78356"/>
    <lineage>
        <taxon>Bacteria</taxon>
        <taxon>Bacillati</taxon>
        <taxon>Actinomycetota</taxon>
        <taxon>Actinomycetes</taxon>
        <taxon>Kitasatosporales</taxon>
        <taxon>Streptomycetaceae</taxon>
        <taxon>Streptomyces</taxon>
    </lineage>
</organism>
<keyword evidence="3" id="KW-1185">Reference proteome</keyword>
<evidence type="ECO:0000259" key="1">
    <source>
        <dbReference type="Pfam" id="PF25232"/>
    </source>
</evidence>
<feature type="domain" description="DUF7848" evidence="1">
    <location>
        <begin position="61"/>
        <end position="129"/>
    </location>
</feature>
<evidence type="ECO:0000313" key="2">
    <source>
        <dbReference type="EMBL" id="MFB9736512.1"/>
    </source>
</evidence>
<dbReference type="InterPro" id="IPR057170">
    <property type="entry name" value="DUF7848"/>
</dbReference>
<reference evidence="2 3" key="1">
    <citation type="submission" date="2024-09" db="EMBL/GenBank/DDBJ databases">
        <authorList>
            <person name="Sun Q."/>
            <person name="Mori K."/>
        </authorList>
    </citation>
    <scope>NUCLEOTIDE SEQUENCE [LARGE SCALE GENOMIC DNA]</scope>
    <source>
        <strain evidence="2 3">JCM 10918</strain>
    </source>
</reference>
<dbReference type="RefSeq" id="WP_356760452.1">
    <property type="nucleotide sequence ID" value="NZ_JBHMAR010000016.1"/>
</dbReference>
<gene>
    <name evidence="2" type="ORF">ACFFRO_15475</name>
</gene>
<name>A0ABV5VFP6_9ACTN</name>
<accession>A0ABV5VFP6</accession>